<comment type="caution">
    <text evidence="2">The sequence shown here is derived from an EMBL/GenBank/DDBJ whole genome shotgun (WGS) entry which is preliminary data.</text>
</comment>
<reference evidence="2 3" key="1">
    <citation type="submission" date="2024-09" db="EMBL/GenBank/DDBJ databases">
        <authorList>
            <person name="Sun Q."/>
            <person name="Mori K."/>
        </authorList>
    </citation>
    <scope>NUCLEOTIDE SEQUENCE [LARGE SCALE GENOMIC DNA]</scope>
    <source>
        <strain evidence="2 3">CCM 7792</strain>
    </source>
</reference>
<proteinExistence type="predicted"/>
<dbReference type="Pfam" id="PF09722">
    <property type="entry name" value="Xre_MbcA_ParS_C"/>
    <property type="match status" value="1"/>
</dbReference>
<dbReference type="RefSeq" id="WP_379679963.1">
    <property type="nucleotide sequence ID" value="NZ_JBHLWP010000013.1"/>
</dbReference>
<keyword evidence="3" id="KW-1185">Reference proteome</keyword>
<evidence type="ECO:0000259" key="1">
    <source>
        <dbReference type="Pfam" id="PF09722"/>
    </source>
</evidence>
<feature type="domain" description="Antitoxin Xre/MbcA/ParS-like toxin-binding" evidence="1">
    <location>
        <begin position="37"/>
        <end position="79"/>
    </location>
</feature>
<evidence type="ECO:0000313" key="2">
    <source>
        <dbReference type="EMBL" id="MFC0253031.1"/>
    </source>
</evidence>
<gene>
    <name evidence="2" type="ORF">ACFFJK_14120</name>
</gene>
<evidence type="ECO:0000313" key="3">
    <source>
        <dbReference type="Proteomes" id="UP001589773"/>
    </source>
</evidence>
<sequence>MAGDEKLSPDAFAALQARVKQQSLKAQAYYTVMHEVRRVLGSDDAASAWMEQPQPALGGKSAAQAVGEGRTDEVLAHVRSLKG</sequence>
<dbReference type="EMBL" id="JBHLWP010000013">
    <property type="protein sequence ID" value="MFC0253031.1"/>
    <property type="molecule type" value="Genomic_DNA"/>
</dbReference>
<name>A0ABV6FHT0_9BURK</name>
<accession>A0ABV6FHT0</accession>
<dbReference type="Proteomes" id="UP001589773">
    <property type="component" value="Unassembled WGS sequence"/>
</dbReference>
<protein>
    <submittedName>
        <fullName evidence="2">MbcA/ParS/Xre antitoxin family protein</fullName>
    </submittedName>
</protein>
<dbReference type="InterPro" id="IPR024467">
    <property type="entry name" value="Xre/MbcA/ParS-like_toxin-bd"/>
</dbReference>
<organism evidence="2 3">
    <name type="scientific">Massilia consociata</name>
    <dbReference type="NCBI Taxonomy" id="760117"/>
    <lineage>
        <taxon>Bacteria</taxon>
        <taxon>Pseudomonadati</taxon>
        <taxon>Pseudomonadota</taxon>
        <taxon>Betaproteobacteria</taxon>
        <taxon>Burkholderiales</taxon>
        <taxon>Oxalobacteraceae</taxon>
        <taxon>Telluria group</taxon>
        <taxon>Massilia</taxon>
    </lineage>
</organism>